<dbReference type="SMART" id="SM00267">
    <property type="entry name" value="GGDEF"/>
    <property type="match status" value="1"/>
</dbReference>
<dbReference type="InterPro" id="IPR000160">
    <property type="entry name" value="GGDEF_dom"/>
</dbReference>
<dbReference type="GO" id="GO:0052621">
    <property type="term" value="F:diguanylate cyclase activity"/>
    <property type="evidence" value="ECO:0007669"/>
    <property type="project" value="UniProtKB-EC"/>
</dbReference>
<evidence type="ECO:0000313" key="5">
    <source>
        <dbReference type="Proteomes" id="UP000427716"/>
    </source>
</evidence>
<evidence type="ECO:0000256" key="2">
    <source>
        <dbReference type="ARBA" id="ARBA00034247"/>
    </source>
</evidence>
<proteinExistence type="predicted"/>
<keyword evidence="5" id="KW-1185">Reference proteome</keyword>
<sequence length="323" mass="35100">MTNDAADVLPFGDFDAACRAVLAHLSERTGLGLWMMTRTEGEDWIVLQAEGDDERYSVAGGDVLRWADSFCSLMVGGRGPQAAPRAAEVAAYRDAPIGRQVPIGAYVGVPVMRADGELFGTLCAIDPDPQPEALNAELPLVRLFARLLGSILETELRGVELARTLETVRAEASLDPLTGLLNRRGWEERVEIEERRARRYGSPATVFIIDLDRLKEINDSLGHDAGDDLLIRAGQALRSAMRETDAVARIGGDEFAVLCMESGTDGGRSIEGKVRRALAEAGVEASVGWAARNPRQDIESAVVEADREMLDEKRAGRKQEADE</sequence>
<feature type="domain" description="GGDEF" evidence="3">
    <location>
        <begin position="202"/>
        <end position="323"/>
    </location>
</feature>
<organism evidence="4 5">
    <name type="scientific">Guyparkeria halophila</name>
    <dbReference type="NCBI Taxonomy" id="47960"/>
    <lineage>
        <taxon>Bacteria</taxon>
        <taxon>Pseudomonadati</taxon>
        <taxon>Pseudomonadota</taxon>
        <taxon>Gammaproteobacteria</taxon>
        <taxon>Chromatiales</taxon>
        <taxon>Thioalkalibacteraceae</taxon>
        <taxon>Guyparkeria</taxon>
    </lineage>
</organism>
<dbReference type="RefSeq" id="WP_156574236.1">
    <property type="nucleotide sequence ID" value="NZ_CP046415.1"/>
</dbReference>
<dbReference type="Pfam" id="PF01590">
    <property type="entry name" value="GAF"/>
    <property type="match status" value="1"/>
</dbReference>
<dbReference type="InterPro" id="IPR003018">
    <property type="entry name" value="GAF"/>
</dbReference>
<evidence type="ECO:0000256" key="1">
    <source>
        <dbReference type="ARBA" id="ARBA00012528"/>
    </source>
</evidence>
<dbReference type="CDD" id="cd01949">
    <property type="entry name" value="GGDEF"/>
    <property type="match status" value="1"/>
</dbReference>
<name>A0A6I6D5N5_9GAMM</name>
<dbReference type="SUPFAM" id="SSF55073">
    <property type="entry name" value="Nucleotide cyclase"/>
    <property type="match status" value="1"/>
</dbReference>
<dbReference type="PANTHER" id="PTHR45138:SF9">
    <property type="entry name" value="DIGUANYLATE CYCLASE DGCM-RELATED"/>
    <property type="match status" value="1"/>
</dbReference>
<gene>
    <name evidence="4" type="ORF">GM160_07305</name>
</gene>
<protein>
    <recommendedName>
        <fullName evidence="1">diguanylate cyclase</fullName>
        <ecNumber evidence="1">2.7.7.65</ecNumber>
    </recommendedName>
</protein>
<dbReference type="PANTHER" id="PTHR45138">
    <property type="entry name" value="REGULATORY COMPONENTS OF SENSORY TRANSDUCTION SYSTEM"/>
    <property type="match status" value="1"/>
</dbReference>
<dbReference type="InterPro" id="IPR043128">
    <property type="entry name" value="Rev_trsase/Diguanyl_cyclase"/>
</dbReference>
<dbReference type="Gene3D" id="3.30.450.40">
    <property type="match status" value="1"/>
</dbReference>
<dbReference type="EC" id="2.7.7.65" evidence="1"/>
<dbReference type="Gene3D" id="3.30.70.270">
    <property type="match status" value="1"/>
</dbReference>
<dbReference type="Pfam" id="PF00990">
    <property type="entry name" value="GGDEF"/>
    <property type="match status" value="1"/>
</dbReference>
<dbReference type="InterPro" id="IPR029016">
    <property type="entry name" value="GAF-like_dom_sf"/>
</dbReference>
<evidence type="ECO:0000313" key="4">
    <source>
        <dbReference type="EMBL" id="QGT78721.1"/>
    </source>
</evidence>
<dbReference type="SMART" id="SM00065">
    <property type="entry name" value="GAF"/>
    <property type="match status" value="1"/>
</dbReference>
<accession>A0A6I6D5N5</accession>
<dbReference type="AlphaFoldDB" id="A0A6I6D5N5"/>
<dbReference type="EMBL" id="CP046415">
    <property type="protein sequence ID" value="QGT78721.1"/>
    <property type="molecule type" value="Genomic_DNA"/>
</dbReference>
<evidence type="ECO:0000259" key="3">
    <source>
        <dbReference type="PROSITE" id="PS50887"/>
    </source>
</evidence>
<dbReference type="InterPro" id="IPR050469">
    <property type="entry name" value="Diguanylate_Cyclase"/>
</dbReference>
<comment type="catalytic activity">
    <reaction evidence="2">
        <text>2 GTP = 3',3'-c-di-GMP + 2 diphosphate</text>
        <dbReference type="Rhea" id="RHEA:24898"/>
        <dbReference type="ChEBI" id="CHEBI:33019"/>
        <dbReference type="ChEBI" id="CHEBI:37565"/>
        <dbReference type="ChEBI" id="CHEBI:58805"/>
        <dbReference type="EC" id="2.7.7.65"/>
    </reaction>
</comment>
<dbReference type="KEGG" id="ghl:GM160_07305"/>
<dbReference type="NCBIfam" id="TIGR00254">
    <property type="entry name" value="GGDEF"/>
    <property type="match status" value="1"/>
</dbReference>
<dbReference type="PROSITE" id="PS50887">
    <property type="entry name" value="GGDEF"/>
    <property type="match status" value="1"/>
</dbReference>
<dbReference type="SUPFAM" id="SSF55781">
    <property type="entry name" value="GAF domain-like"/>
    <property type="match status" value="1"/>
</dbReference>
<dbReference type="Proteomes" id="UP000427716">
    <property type="component" value="Chromosome"/>
</dbReference>
<reference evidence="4 5" key="1">
    <citation type="submission" date="2019-11" db="EMBL/GenBank/DDBJ databases">
        <authorList>
            <person name="Zhang J."/>
            <person name="Sun C."/>
        </authorList>
    </citation>
    <scope>NUCLEOTIDE SEQUENCE [LARGE SCALE GENOMIC DNA]</scope>
    <source>
        <strain evidence="5">sp2</strain>
    </source>
</reference>
<dbReference type="InterPro" id="IPR029787">
    <property type="entry name" value="Nucleotide_cyclase"/>
</dbReference>